<keyword evidence="1" id="KW-0862">Zinc</keyword>
<evidence type="ECO:0000256" key="1">
    <source>
        <dbReference type="PROSITE-ProRule" id="PRU00042"/>
    </source>
</evidence>
<feature type="compositionally biased region" description="Basic and acidic residues" evidence="2">
    <location>
        <begin position="433"/>
        <end position="453"/>
    </location>
</feature>
<name>A0A4Y9ZIV2_9AGAM</name>
<dbReference type="STRING" id="135208.A0A4Y9ZIV2"/>
<dbReference type="OrthoDB" id="654211at2759"/>
<feature type="compositionally biased region" description="Polar residues" evidence="2">
    <location>
        <begin position="401"/>
        <end position="420"/>
    </location>
</feature>
<evidence type="ECO:0000313" key="4">
    <source>
        <dbReference type="EMBL" id="TFY73803.1"/>
    </source>
</evidence>
<sequence length="466" mass="51707">MQAFNNSGWLHDDERSALLFPIQSPPPLYVNPLDTIGHQPYDTYPLIFEDPAVPQAEYLPSPFDDEGGLEQLLGSSSYTLVNDDLTLVDDDQTLVGSSQTLVDGGQTLVDDGQQLDAKEASSSWATYLSEPHATWDTSVIHPPGDLIFDSQTTVPDVENNYDGHLLRPTLQVCALARVSSAAVLPEAKELFGYTTAQHDTLSWKLLKEYGRGDSPEVDLFPGVQLPLSFLPSYDPVGDQSYAGLLEDYKTVAQNMPAIKDDPDLLTFPNPLTSLTSSSPSYSRRSASVEKFWTVKVPLTTSLDQQSQAAESSRPSQKRHRDEDNDVEAKPTKRSRDEDYVVVETVPQPQKRKLERDDDELDGLQSRRPKPMASQYSVLRSQHEGSPQRPFTTTYIEAEGPTEQQPSSDPEAEQTQPTQRVSCPKAGCTRTFSRKKDLTRHLESGKTHPEENKAKFSCPVEGCGKAY</sequence>
<keyword evidence="1" id="KW-0863">Zinc-finger</keyword>
<evidence type="ECO:0000313" key="5">
    <source>
        <dbReference type="Proteomes" id="UP000298061"/>
    </source>
</evidence>
<dbReference type="Gene3D" id="3.30.160.60">
    <property type="entry name" value="Classic Zinc Finger"/>
    <property type="match status" value="1"/>
</dbReference>
<feature type="non-terminal residue" evidence="4">
    <location>
        <position position="466"/>
    </location>
</feature>
<dbReference type="AlphaFoldDB" id="A0A4Y9ZIV2"/>
<gene>
    <name evidence="4" type="ORF">EWM64_g10210</name>
</gene>
<comment type="caution">
    <text evidence="4">The sequence shown here is derived from an EMBL/GenBank/DDBJ whole genome shotgun (WGS) entry which is preliminary data.</text>
</comment>
<accession>A0A4Y9ZIV2</accession>
<dbReference type="GO" id="GO:0008270">
    <property type="term" value="F:zinc ion binding"/>
    <property type="evidence" value="ECO:0007669"/>
    <property type="project" value="UniProtKB-KW"/>
</dbReference>
<dbReference type="EMBL" id="SFCI01002530">
    <property type="protein sequence ID" value="TFY73803.1"/>
    <property type="molecule type" value="Genomic_DNA"/>
</dbReference>
<keyword evidence="1" id="KW-0479">Metal-binding</keyword>
<organism evidence="4 5">
    <name type="scientific">Hericium alpestre</name>
    <dbReference type="NCBI Taxonomy" id="135208"/>
    <lineage>
        <taxon>Eukaryota</taxon>
        <taxon>Fungi</taxon>
        <taxon>Dikarya</taxon>
        <taxon>Basidiomycota</taxon>
        <taxon>Agaricomycotina</taxon>
        <taxon>Agaricomycetes</taxon>
        <taxon>Russulales</taxon>
        <taxon>Hericiaceae</taxon>
        <taxon>Hericium</taxon>
    </lineage>
</organism>
<feature type="compositionally biased region" description="Polar residues" evidence="2">
    <location>
        <begin position="302"/>
        <end position="314"/>
    </location>
</feature>
<protein>
    <recommendedName>
        <fullName evidence="3">C2H2-type domain-containing protein</fullName>
    </recommendedName>
</protein>
<reference evidence="4 5" key="1">
    <citation type="submission" date="2019-02" db="EMBL/GenBank/DDBJ databases">
        <title>Genome sequencing of the rare red list fungi Hericium alpestre (H. flagellum).</title>
        <authorList>
            <person name="Buettner E."/>
            <person name="Kellner H."/>
        </authorList>
    </citation>
    <scope>NUCLEOTIDE SEQUENCE [LARGE SCALE GENOMIC DNA]</scope>
    <source>
        <strain evidence="4 5">DSM 108284</strain>
    </source>
</reference>
<evidence type="ECO:0000256" key="2">
    <source>
        <dbReference type="SAM" id="MobiDB-lite"/>
    </source>
</evidence>
<dbReference type="Proteomes" id="UP000298061">
    <property type="component" value="Unassembled WGS sequence"/>
</dbReference>
<feature type="domain" description="C2H2-type" evidence="3">
    <location>
        <begin position="420"/>
        <end position="452"/>
    </location>
</feature>
<keyword evidence="5" id="KW-1185">Reference proteome</keyword>
<feature type="region of interest" description="Disordered" evidence="2">
    <location>
        <begin position="302"/>
        <end position="466"/>
    </location>
</feature>
<evidence type="ECO:0000259" key="3">
    <source>
        <dbReference type="PROSITE" id="PS50157"/>
    </source>
</evidence>
<feature type="compositionally biased region" description="Basic and acidic residues" evidence="2">
    <location>
        <begin position="319"/>
        <end position="338"/>
    </location>
</feature>
<dbReference type="InterPro" id="IPR013087">
    <property type="entry name" value="Znf_C2H2_type"/>
</dbReference>
<dbReference type="PROSITE" id="PS50157">
    <property type="entry name" value="ZINC_FINGER_C2H2_2"/>
    <property type="match status" value="1"/>
</dbReference>
<proteinExistence type="predicted"/>